<evidence type="ECO:0000256" key="2">
    <source>
        <dbReference type="ARBA" id="ARBA00006171"/>
    </source>
</evidence>
<dbReference type="PANTHER" id="PTHR46193">
    <property type="entry name" value="6-PHOSPHOGLUCONATE PHOSPHATASE"/>
    <property type="match status" value="1"/>
</dbReference>
<dbReference type="CDD" id="cd07505">
    <property type="entry name" value="HAD_BPGM-like"/>
    <property type="match status" value="1"/>
</dbReference>
<dbReference type="InterPro" id="IPR036412">
    <property type="entry name" value="HAD-like_sf"/>
</dbReference>
<dbReference type="NCBIfam" id="TIGR01509">
    <property type="entry name" value="HAD-SF-IA-v3"/>
    <property type="match status" value="1"/>
</dbReference>
<comment type="cofactor">
    <cofactor evidence="1">
        <name>Mg(2+)</name>
        <dbReference type="ChEBI" id="CHEBI:18420"/>
    </cofactor>
</comment>
<evidence type="ECO:0000256" key="5">
    <source>
        <dbReference type="ARBA" id="ARBA00023277"/>
    </source>
</evidence>
<dbReference type="InterPro" id="IPR023214">
    <property type="entry name" value="HAD_sf"/>
</dbReference>
<dbReference type="InterPro" id="IPR023198">
    <property type="entry name" value="PGP-like_dom2"/>
</dbReference>
<evidence type="ECO:0000256" key="3">
    <source>
        <dbReference type="ARBA" id="ARBA00022723"/>
    </source>
</evidence>
<dbReference type="Proteomes" id="UP000745859">
    <property type="component" value="Unassembled WGS sequence"/>
</dbReference>
<keyword evidence="6" id="KW-0378">Hydrolase</keyword>
<name>A0ABX0UC72_9FLAO</name>
<dbReference type="PRINTS" id="PR00413">
    <property type="entry name" value="HADHALOGNASE"/>
</dbReference>
<dbReference type="InterPro" id="IPR041492">
    <property type="entry name" value="HAD_2"/>
</dbReference>
<reference evidence="6 7" key="1">
    <citation type="submission" date="2020-03" db="EMBL/GenBank/DDBJ databases">
        <title>Genomic Encyclopedia of Type Strains, Phase IV (KMG-IV): sequencing the most valuable type-strain genomes for metagenomic binning, comparative biology and taxonomic classification.</title>
        <authorList>
            <person name="Goeker M."/>
        </authorList>
    </citation>
    <scope>NUCLEOTIDE SEQUENCE [LARGE SCALE GENOMIC DNA]</scope>
    <source>
        <strain evidence="6 7">DSM 101599</strain>
    </source>
</reference>
<evidence type="ECO:0000313" key="6">
    <source>
        <dbReference type="EMBL" id="NIJ46417.1"/>
    </source>
</evidence>
<accession>A0ABX0UC72</accession>
<dbReference type="SFLD" id="SFLDS00003">
    <property type="entry name" value="Haloacid_Dehalogenase"/>
    <property type="match status" value="1"/>
</dbReference>
<dbReference type="InterPro" id="IPR006439">
    <property type="entry name" value="HAD-SF_hydro_IA"/>
</dbReference>
<evidence type="ECO:0000256" key="4">
    <source>
        <dbReference type="ARBA" id="ARBA00022842"/>
    </source>
</evidence>
<comment type="caution">
    <text evidence="6">The sequence shown here is derived from an EMBL/GenBank/DDBJ whole genome shotgun (WGS) entry which is preliminary data.</text>
</comment>
<dbReference type="PANTHER" id="PTHR46193:SF18">
    <property type="entry name" value="HEXITOL PHOSPHATASE B"/>
    <property type="match status" value="1"/>
</dbReference>
<dbReference type="SUPFAM" id="SSF56784">
    <property type="entry name" value="HAD-like"/>
    <property type="match status" value="1"/>
</dbReference>
<dbReference type="Gene3D" id="1.10.150.240">
    <property type="entry name" value="Putative phosphatase, domain 2"/>
    <property type="match status" value="1"/>
</dbReference>
<dbReference type="RefSeq" id="WP_167190493.1">
    <property type="nucleotide sequence ID" value="NZ_JAASQL010000006.1"/>
</dbReference>
<dbReference type="NCBIfam" id="NF008087">
    <property type="entry name" value="PRK10826.1"/>
    <property type="match status" value="1"/>
</dbReference>
<dbReference type="Pfam" id="PF13419">
    <property type="entry name" value="HAD_2"/>
    <property type="match status" value="1"/>
</dbReference>
<dbReference type="EMBL" id="JAASQL010000006">
    <property type="protein sequence ID" value="NIJ46417.1"/>
    <property type="molecule type" value="Genomic_DNA"/>
</dbReference>
<gene>
    <name evidence="6" type="ORF">FHR24_002904</name>
</gene>
<comment type="similarity">
    <text evidence="2">Belongs to the HAD-like hydrolase superfamily. CbbY/CbbZ/Gph/YieH family.</text>
</comment>
<dbReference type="SFLD" id="SFLDG01129">
    <property type="entry name" value="C1.5:_HAD__Beta-PGM__Phosphata"/>
    <property type="match status" value="1"/>
</dbReference>
<sequence length="216" mass="24230">MRNTFIFDMDGVMIDSEPFWQQAQINILQNLGVAITVQDCEIHTMGKRIDLVAKTWCDLHHLQIDAKELETLIIDQVATNILQNGKAIKGLNDLLMYLKKEKFKIGLATSSSWKIIEAVLSKLDVKSYFDEICSADDEIYGKPNPAVYIRVMEKLNSKPEECFILEDSVTGMIAAKASRAFTIVLTSSTSNPKYAIAEAKCESLTKVVHLLETKTP</sequence>
<proteinExistence type="inferred from homology"/>
<protein>
    <submittedName>
        <fullName evidence="6">HAD superfamily hydrolase (TIGR01509 family)</fullName>
    </submittedName>
</protein>
<keyword evidence="5" id="KW-0119">Carbohydrate metabolism</keyword>
<keyword evidence="3" id="KW-0479">Metal-binding</keyword>
<keyword evidence="7" id="KW-1185">Reference proteome</keyword>
<dbReference type="GO" id="GO:0016787">
    <property type="term" value="F:hydrolase activity"/>
    <property type="evidence" value="ECO:0007669"/>
    <property type="project" value="UniProtKB-KW"/>
</dbReference>
<organism evidence="6 7">
    <name type="scientific">Wenyingzhuangia heitensis</name>
    <dbReference type="NCBI Taxonomy" id="1487859"/>
    <lineage>
        <taxon>Bacteria</taxon>
        <taxon>Pseudomonadati</taxon>
        <taxon>Bacteroidota</taxon>
        <taxon>Flavobacteriia</taxon>
        <taxon>Flavobacteriales</taxon>
        <taxon>Flavobacteriaceae</taxon>
        <taxon>Wenyingzhuangia</taxon>
    </lineage>
</organism>
<keyword evidence="4" id="KW-0460">Magnesium</keyword>
<evidence type="ECO:0000313" key="7">
    <source>
        <dbReference type="Proteomes" id="UP000745859"/>
    </source>
</evidence>
<evidence type="ECO:0000256" key="1">
    <source>
        <dbReference type="ARBA" id="ARBA00001946"/>
    </source>
</evidence>
<dbReference type="InterPro" id="IPR051600">
    <property type="entry name" value="Beta-PGM-like"/>
</dbReference>
<dbReference type="Gene3D" id="3.40.50.1000">
    <property type="entry name" value="HAD superfamily/HAD-like"/>
    <property type="match status" value="1"/>
</dbReference>